<evidence type="ECO:0000259" key="2">
    <source>
        <dbReference type="Pfam" id="PF02517"/>
    </source>
</evidence>
<feature type="transmembrane region" description="Helical" evidence="1">
    <location>
        <begin position="208"/>
        <end position="229"/>
    </location>
</feature>
<name>A0A6C1U0N0_9CORY</name>
<dbReference type="RefSeq" id="WP_144740333.1">
    <property type="nucleotide sequence ID" value="NZ_JALXLQ010000020.1"/>
</dbReference>
<evidence type="ECO:0000313" key="3">
    <source>
        <dbReference type="EMBL" id="TVS27824.1"/>
    </source>
</evidence>
<feature type="domain" description="CAAX prenyl protease 2/Lysostaphin resistance protein A-like" evidence="2">
    <location>
        <begin position="131"/>
        <end position="221"/>
    </location>
</feature>
<dbReference type="EMBL" id="RXIR01000017">
    <property type="protein sequence ID" value="TVS27824.1"/>
    <property type="molecule type" value="Genomic_DNA"/>
</dbReference>
<feature type="transmembrane region" description="Helical" evidence="1">
    <location>
        <begin position="60"/>
        <end position="81"/>
    </location>
</feature>
<dbReference type="OrthoDB" id="4453618at2"/>
<reference evidence="3 4" key="1">
    <citation type="submission" date="2018-12" db="EMBL/GenBank/DDBJ databases">
        <title>Corynebacterium sanguinis sp. nov., a clinically-associated and environmental corynebacterium.</title>
        <authorList>
            <person name="Gonzales-Siles L."/>
            <person name="Jaen-Luchoro D."/>
            <person name="Cardew S."/>
            <person name="Inganas E."/>
            <person name="Ohlen M."/>
            <person name="Jensie-Markopolous S."/>
            <person name="Pinyeiro-Iglesias B."/>
            <person name="Molin K."/>
            <person name="Skovbjerg S."/>
            <person name="Svensson-Stadler L."/>
            <person name="Funke G."/>
            <person name="Moore E.R.B."/>
        </authorList>
    </citation>
    <scope>NUCLEOTIDE SEQUENCE [LARGE SCALE GENOMIC DNA]</scope>
    <source>
        <strain evidence="3 4">58734</strain>
    </source>
</reference>
<dbReference type="GO" id="GO:0004175">
    <property type="term" value="F:endopeptidase activity"/>
    <property type="evidence" value="ECO:0007669"/>
    <property type="project" value="UniProtKB-ARBA"/>
</dbReference>
<gene>
    <name evidence="3" type="ORF">EKI59_08220</name>
</gene>
<feature type="transmembrane region" description="Helical" evidence="1">
    <location>
        <begin position="181"/>
        <end position="202"/>
    </location>
</feature>
<accession>A0A6C1U0N0</accession>
<keyword evidence="3" id="KW-0482">Metalloprotease</keyword>
<comment type="caution">
    <text evidence="3">The sequence shown here is derived from an EMBL/GenBank/DDBJ whole genome shotgun (WGS) entry which is preliminary data.</text>
</comment>
<proteinExistence type="predicted"/>
<evidence type="ECO:0000256" key="1">
    <source>
        <dbReference type="SAM" id="Phobius"/>
    </source>
</evidence>
<protein>
    <submittedName>
        <fullName evidence="3">CPBP family intramembrane metalloprotease</fullName>
    </submittedName>
</protein>
<keyword evidence="3" id="KW-0378">Hydrolase</keyword>
<keyword evidence="1" id="KW-0472">Membrane</keyword>
<keyword evidence="1" id="KW-1133">Transmembrane helix</keyword>
<dbReference type="AlphaFoldDB" id="A0A6C1U0N0"/>
<dbReference type="InterPro" id="IPR003675">
    <property type="entry name" value="Rce1/LyrA-like_dom"/>
</dbReference>
<feature type="transmembrane region" description="Helical" evidence="1">
    <location>
        <begin position="12"/>
        <end position="32"/>
    </location>
</feature>
<dbReference type="GO" id="GO:0008237">
    <property type="term" value="F:metallopeptidase activity"/>
    <property type="evidence" value="ECO:0007669"/>
    <property type="project" value="UniProtKB-KW"/>
</dbReference>
<dbReference type="GO" id="GO:0006508">
    <property type="term" value="P:proteolysis"/>
    <property type="evidence" value="ECO:0007669"/>
    <property type="project" value="UniProtKB-KW"/>
</dbReference>
<dbReference type="Pfam" id="PF02517">
    <property type="entry name" value="Rce1-like"/>
    <property type="match status" value="1"/>
</dbReference>
<organism evidence="3 4">
    <name type="scientific">Corynebacterium sanguinis</name>
    <dbReference type="NCBI Taxonomy" id="2594913"/>
    <lineage>
        <taxon>Bacteria</taxon>
        <taxon>Bacillati</taxon>
        <taxon>Actinomycetota</taxon>
        <taxon>Actinomycetes</taxon>
        <taxon>Mycobacteriales</taxon>
        <taxon>Corynebacteriaceae</taxon>
        <taxon>Corynebacterium</taxon>
    </lineage>
</organism>
<keyword evidence="3" id="KW-0645">Protease</keyword>
<feature type="transmembrane region" description="Helical" evidence="1">
    <location>
        <begin position="93"/>
        <end position="115"/>
    </location>
</feature>
<keyword evidence="1" id="KW-0812">Transmembrane</keyword>
<dbReference type="GO" id="GO:0080120">
    <property type="term" value="P:CAAX-box protein maturation"/>
    <property type="evidence" value="ECO:0007669"/>
    <property type="project" value="UniProtKB-ARBA"/>
</dbReference>
<evidence type="ECO:0000313" key="4">
    <source>
        <dbReference type="Proteomes" id="UP000336646"/>
    </source>
</evidence>
<sequence length="242" mass="26430">MRTREERIRLEILIVLAVTFGLSGVRSLLRLIDALLAAPALNEQQVTLNDTASDISWLDLALQLCSAASLLAWGALALFLLDKSLPRLRWRDWLHGAELAALIGLPGLVLYVTALHMGWSKQVIPTTEAVQVPTLLLWSFANAFGEETVVVMWLITRLRQLGWGPWPAIAASSVLRGSYHLYQGVSAGFGNIVMGVVFGYFYHRTGKVWPLILAHFLIDAVAFVGYLLVPGSLLSSLGIAAG</sequence>
<dbReference type="Proteomes" id="UP000336646">
    <property type="component" value="Unassembled WGS sequence"/>
</dbReference>